<gene>
    <name evidence="1" type="ORF">HY3_04985</name>
</gene>
<comment type="caution">
    <text evidence="1">The sequence shown here is derived from an EMBL/GenBank/DDBJ whole genome shotgun (WGS) entry which is preliminary data.</text>
</comment>
<sequence length="46" mass="5199">MTNRVHPLRKNGLPLAVQAQKLIVLLVNGWDVFKDEIKAYPALRTA</sequence>
<proteinExistence type="predicted"/>
<dbReference type="EMBL" id="AWFB01000067">
    <property type="protein sequence ID" value="RAN30956.1"/>
    <property type="molecule type" value="Genomic_DNA"/>
</dbReference>
<evidence type="ECO:0000313" key="2">
    <source>
        <dbReference type="Proteomes" id="UP000249123"/>
    </source>
</evidence>
<dbReference type="AlphaFoldDB" id="A0A8B2PK13"/>
<accession>A0A8B2PK13</accession>
<keyword evidence="2" id="KW-1185">Reference proteome</keyword>
<dbReference type="Proteomes" id="UP000249123">
    <property type="component" value="Unassembled WGS sequence"/>
</dbReference>
<protein>
    <submittedName>
        <fullName evidence="1">Uncharacterized protein</fullName>
    </submittedName>
</protein>
<organism evidence="1 2">
    <name type="scientific">Hyphomonas pacifica</name>
    <dbReference type="NCBI Taxonomy" id="1280941"/>
    <lineage>
        <taxon>Bacteria</taxon>
        <taxon>Pseudomonadati</taxon>
        <taxon>Pseudomonadota</taxon>
        <taxon>Alphaproteobacteria</taxon>
        <taxon>Hyphomonadales</taxon>
        <taxon>Hyphomonadaceae</taxon>
        <taxon>Hyphomonas</taxon>
    </lineage>
</organism>
<reference evidence="1 2" key="1">
    <citation type="submission" date="2013-04" db="EMBL/GenBank/DDBJ databases">
        <title>Hyphomonas sp. T24B3 Genome Sequencing.</title>
        <authorList>
            <person name="Lai Q."/>
            <person name="Shao Z."/>
        </authorList>
    </citation>
    <scope>NUCLEOTIDE SEQUENCE [LARGE SCALE GENOMIC DNA]</scope>
    <source>
        <strain evidence="1 2">T24B3</strain>
    </source>
</reference>
<evidence type="ECO:0000313" key="1">
    <source>
        <dbReference type="EMBL" id="RAN30956.1"/>
    </source>
</evidence>
<name>A0A8B2PK13_9PROT</name>